<dbReference type="RefSeq" id="WP_189583615.1">
    <property type="nucleotide sequence ID" value="NZ_BMYF01000017.1"/>
</dbReference>
<dbReference type="Proteomes" id="UP000642809">
    <property type="component" value="Unassembled WGS sequence"/>
</dbReference>
<reference evidence="1" key="1">
    <citation type="journal article" date="2014" name="Int. J. Syst. Evol. Microbiol.">
        <title>Complete genome sequence of Corynebacterium casei LMG S-19264T (=DSM 44701T), isolated from a smear-ripened cheese.</title>
        <authorList>
            <consortium name="US DOE Joint Genome Institute (JGI-PGF)"/>
            <person name="Walter F."/>
            <person name="Albersmeier A."/>
            <person name="Kalinowski J."/>
            <person name="Ruckert C."/>
        </authorList>
    </citation>
    <scope>NUCLEOTIDE SEQUENCE</scope>
    <source>
        <strain evidence="1">KCTC 23224</strain>
    </source>
</reference>
<gene>
    <name evidence="1" type="ORF">GCM10008106_27110</name>
</gene>
<evidence type="ECO:0000313" key="1">
    <source>
        <dbReference type="EMBL" id="GHB44610.1"/>
    </source>
</evidence>
<accession>A0A8J3CZN7</accession>
<keyword evidence="2" id="KW-1185">Reference proteome</keyword>
<name>A0A8J3CZN7_9BACT</name>
<reference evidence="1" key="2">
    <citation type="submission" date="2020-09" db="EMBL/GenBank/DDBJ databases">
        <authorList>
            <person name="Sun Q."/>
            <person name="Kim S."/>
        </authorList>
    </citation>
    <scope>NUCLEOTIDE SEQUENCE</scope>
    <source>
        <strain evidence="1">KCTC 23224</strain>
    </source>
</reference>
<dbReference type="EMBL" id="BMYF01000017">
    <property type="protein sequence ID" value="GHB44610.1"/>
    <property type="molecule type" value="Genomic_DNA"/>
</dbReference>
<protein>
    <submittedName>
        <fullName evidence="1">Uncharacterized protein</fullName>
    </submittedName>
</protein>
<sequence>MNDKNLVTVEISLIKMISDMLDEQERFFQLTAKAKKSGIPQLWNDRKECLTNCKALEAEVKKHCKNILERYGMSADQALKEIKEQLGIIN</sequence>
<evidence type="ECO:0000313" key="2">
    <source>
        <dbReference type="Proteomes" id="UP000642809"/>
    </source>
</evidence>
<comment type="caution">
    <text evidence="1">The sequence shown here is derived from an EMBL/GenBank/DDBJ whole genome shotgun (WGS) entry which is preliminary data.</text>
</comment>
<dbReference type="AlphaFoldDB" id="A0A8J3CZN7"/>
<proteinExistence type="predicted"/>
<organism evidence="1 2">
    <name type="scientific">Mongoliitalea lutea</name>
    <dbReference type="NCBI Taxonomy" id="849756"/>
    <lineage>
        <taxon>Bacteria</taxon>
        <taxon>Pseudomonadati</taxon>
        <taxon>Bacteroidota</taxon>
        <taxon>Cytophagia</taxon>
        <taxon>Cytophagales</taxon>
        <taxon>Cyclobacteriaceae</taxon>
        <taxon>Mongoliitalea</taxon>
    </lineage>
</organism>